<protein>
    <submittedName>
        <fullName evidence="3">Uncharacterized protein</fullName>
    </submittedName>
</protein>
<dbReference type="EMBL" id="FOXQ01000029">
    <property type="protein sequence ID" value="SFQ55860.1"/>
    <property type="molecule type" value="Genomic_DNA"/>
</dbReference>
<keyword evidence="9" id="KW-1185">Reference proteome</keyword>
<evidence type="ECO:0000313" key="4">
    <source>
        <dbReference type="EMBL" id="SFQ50736.1"/>
    </source>
</evidence>
<evidence type="ECO:0000256" key="1">
    <source>
        <dbReference type="SAM" id="MobiDB-lite"/>
    </source>
</evidence>
<proteinExistence type="predicted"/>
<gene>
    <name evidence="2" type="ORF">SAMN05444277_1061</name>
    <name evidence="3" type="ORF">SAMN05444277_11592</name>
    <name evidence="4" type="ORF">SAMN05444277_1161</name>
    <name evidence="5" type="ORF">SAMN05444277_1257</name>
    <name evidence="6" type="ORF">SAMN05444277_1297</name>
    <name evidence="7" type="ORF">SAMN05444277_1361</name>
    <name evidence="8" type="ORF">SAMN05444277_1372</name>
</gene>
<evidence type="ECO:0000313" key="7">
    <source>
        <dbReference type="EMBL" id="SFQ56351.1"/>
    </source>
</evidence>
<feature type="non-terminal residue" evidence="3">
    <location>
        <position position="1"/>
    </location>
</feature>
<evidence type="ECO:0000313" key="3">
    <source>
        <dbReference type="EMBL" id="SFQ50418.1"/>
    </source>
</evidence>
<name>A0A1I5Z1N5_9BACT</name>
<organism evidence="3 9">
    <name type="scientific">Parafilimonas terrae</name>
    <dbReference type="NCBI Taxonomy" id="1465490"/>
    <lineage>
        <taxon>Bacteria</taxon>
        <taxon>Pseudomonadati</taxon>
        <taxon>Bacteroidota</taxon>
        <taxon>Chitinophagia</taxon>
        <taxon>Chitinophagales</taxon>
        <taxon>Chitinophagaceae</taxon>
        <taxon>Parafilimonas</taxon>
    </lineage>
</organism>
<dbReference type="Proteomes" id="UP000199031">
    <property type="component" value="Unassembled WGS sequence"/>
</dbReference>
<feature type="region of interest" description="Disordered" evidence="1">
    <location>
        <begin position="1"/>
        <end position="25"/>
    </location>
</feature>
<evidence type="ECO:0000313" key="5">
    <source>
        <dbReference type="EMBL" id="SFQ55469.1"/>
    </source>
</evidence>
<reference evidence="3 9" key="1">
    <citation type="submission" date="2016-10" db="EMBL/GenBank/DDBJ databases">
        <authorList>
            <person name="de Groot N.N."/>
        </authorList>
    </citation>
    <scope>NUCLEOTIDE SEQUENCE [LARGE SCALE GENOMIC DNA]</scope>
    <source>
        <strain evidence="3 9">DSM 28286</strain>
    </source>
</reference>
<dbReference type="EMBL" id="FOXQ01000015">
    <property type="protein sequence ID" value="SFQ50418.1"/>
    <property type="molecule type" value="Genomic_DNA"/>
</dbReference>
<dbReference type="EMBL" id="FOXQ01000025">
    <property type="protein sequence ID" value="SFQ55469.1"/>
    <property type="molecule type" value="Genomic_DNA"/>
</dbReference>
<evidence type="ECO:0000313" key="2">
    <source>
        <dbReference type="EMBL" id="SFQ15415.1"/>
    </source>
</evidence>
<evidence type="ECO:0000313" key="9">
    <source>
        <dbReference type="Proteomes" id="UP000199031"/>
    </source>
</evidence>
<dbReference type="EMBL" id="FOXQ01000006">
    <property type="protein sequence ID" value="SFQ15415.1"/>
    <property type="molecule type" value="Genomic_DNA"/>
</dbReference>
<evidence type="ECO:0000313" key="6">
    <source>
        <dbReference type="EMBL" id="SFQ55860.1"/>
    </source>
</evidence>
<evidence type="ECO:0000313" key="8">
    <source>
        <dbReference type="EMBL" id="SFQ56436.1"/>
    </source>
</evidence>
<accession>A0A1I5Z1N5</accession>
<dbReference type="EMBL" id="FOXQ01000016">
    <property type="protein sequence ID" value="SFQ50736.1"/>
    <property type="molecule type" value="Genomic_DNA"/>
</dbReference>
<dbReference type="EMBL" id="FOXQ01000037">
    <property type="protein sequence ID" value="SFQ56436.1"/>
    <property type="molecule type" value="Genomic_DNA"/>
</dbReference>
<dbReference type="AlphaFoldDB" id="A0A1I5Z1N5"/>
<dbReference type="EMBL" id="FOXQ01000036">
    <property type="protein sequence ID" value="SFQ56351.1"/>
    <property type="molecule type" value="Genomic_DNA"/>
</dbReference>
<sequence length="25" mass="2822">HITTSGYNTNNNIQSTDLKSTFDSY</sequence>